<evidence type="ECO:0000259" key="4">
    <source>
        <dbReference type="Pfam" id="PF03328"/>
    </source>
</evidence>
<sequence>MAESPRTNRLRRLLDGDDVALGVLDNTYSPTLVEFYGELGLDFVWLDLEHAGPSPWDGERLDDLLRAADATEVELLVRIPTPDPALVRKALDAGVRNLFVSRVETAEEVRRAVRASRFRYDGDAGDRGFANPRASRWGTADDYVRTEDEETLVGVTIENRTALDNLDEILDVPELGFAFVGPLDLAVSFGHPGEPNHQEVQDAVAEVERASTDAGVPLGGLGFGMEDVNKKADSGYQILNLGSTTGAVKQVVTSWLDDFDG</sequence>
<evidence type="ECO:0000313" key="5">
    <source>
        <dbReference type="EMBL" id="MFC4825756.1"/>
    </source>
</evidence>
<dbReference type="AlphaFoldDB" id="A0ABD5Q6B0"/>
<dbReference type="SUPFAM" id="SSF51621">
    <property type="entry name" value="Phosphoenolpyruvate/pyruvate domain"/>
    <property type="match status" value="1"/>
</dbReference>
<protein>
    <submittedName>
        <fullName evidence="5">HpcH/HpaI aldolase/citrate lyase family protein</fullName>
    </submittedName>
</protein>
<evidence type="ECO:0000256" key="3">
    <source>
        <dbReference type="ARBA" id="ARBA00023239"/>
    </source>
</evidence>
<dbReference type="Proteomes" id="UP001595945">
    <property type="component" value="Unassembled WGS sequence"/>
</dbReference>
<dbReference type="EMBL" id="JBHSHT010000002">
    <property type="protein sequence ID" value="MFC4825756.1"/>
    <property type="molecule type" value="Genomic_DNA"/>
</dbReference>
<feature type="domain" description="HpcH/HpaI aldolase/citrate lyase" evidence="4">
    <location>
        <begin position="29"/>
        <end position="247"/>
    </location>
</feature>
<dbReference type="Pfam" id="PF03328">
    <property type="entry name" value="HpcH_HpaI"/>
    <property type="match status" value="1"/>
</dbReference>
<dbReference type="RefSeq" id="WP_254268612.1">
    <property type="nucleotide sequence ID" value="NZ_CP100400.1"/>
</dbReference>
<dbReference type="InterPro" id="IPR015813">
    <property type="entry name" value="Pyrv/PenolPyrv_kinase-like_dom"/>
</dbReference>
<name>A0ABD5Q6B0_9EURY</name>
<dbReference type="InterPro" id="IPR040442">
    <property type="entry name" value="Pyrv_kinase-like_dom_sf"/>
</dbReference>
<dbReference type="GO" id="GO:0046872">
    <property type="term" value="F:metal ion binding"/>
    <property type="evidence" value="ECO:0007669"/>
    <property type="project" value="UniProtKB-KW"/>
</dbReference>
<dbReference type="PANTHER" id="PTHR30502">
    <property type="entry name" value="2-KETO-3-DEOXY-L-RHAMNONATE ALDOLASE"/>
    <property type="match status" value="1"/>
</dbReference>
<evidence type="ECO:0000313" key="6">
    <source>
        <dbReference type="Proteomes" id="UP001595945"/>
    </source>
</evidence>
<dbReference type="InterPro" id="IPR005000">
    <property type="entry name" value="Aldolase/citrate-lyase_domain"/>
</dbReference>
<reference evidence="5 6" key="1">
    <citation type="journal article" date="2019" name="Int. J. Syst. Evol. Microbiol.">
        <title>The Global Catalogue of Microorganisms (GCM) 10K type strain sequencing project: providing services to taxonomists for standard genome sequencing and annotation.</title>
        <authorList>
            <consortium name="The Broad Institute Genomics Platform"/>
            <consortium name="The Broad Institute Genome Sequencing Center for Infectious Disease"/>
            <person name="Wu L."/>
            <person name="Ma J."/>
        </authorList>
    </citation>
    <scope>NUCLEOTIDE SEQUENCE [LARGE SCALE GENOMIC DNA]</scope>
    <source>
        <strain evidence="5 6">XZYJ18</strain>
    </source>
</reference>
<proteinExistence type="inferred from homology"/>
<keyword evidence="6" id="KW-1185">Reference proteome</keyword>
<dbReference type="GeneID" id="73043518"/>
<dbReference type="PANTHER" id="PTHR30502:SF0">
    <property type="entry name" value="PHOSPHOENOLPYRUVATE CARBOXYLASE FAMILY PROTEIN"/>
    <property type="match status" value="1"/>
</dbReference>
<comment type="similarity">
    <text evidence="1">Belongs to the HpcH/HpaI aldolase family.</text>
</comment>
<evidence type="ECO:0000256" key="1">
    <source>
        <dbReference type="ARBA" id="ARBA00005568"/>
    </source>
</evidence>
<organism evidence="5 6">
    <name type="scientific">Halorussus aquaticus</name>
    <dbReference type="NCBI Taxonomy" id="2953748"/>
    <lineage>
        <taxon>Archaea</taxon>
        <taxon>Methanobacteriati</taxon>
        <taxon>Methanobacteriota</taxon>
        <taxon>Stenosarchaea group</taxon>
        <taxon>Halobacteria</taxon>
        <taxon>Halobacteriales</taxon>
        <taxon>Haladaptataceae</taxon>
        <taxon>Halorussus</taxon>
    </lineage>
</organism>
<keyword evidence="3 5" id="KW-0456">Lyase</keyword>
<gene>
    <name evidence="5" type="ORF">ACFO9K_15985</name>
</gene>
<evidence type="ECO:0000256" key="2">
    <source>
        <dbReference type="ARBA" id="ARBA00022723"/>
    </source>
</evidence>
<dbReference type="GO" id="GO:0016829">
    <property type="term" value="F:lyase activity"/>
    <property type="evidence" value="ECO:0007669"/>
    <property type="project" value="UniProtKB-KW"/>
</dbReference>
<comment type="caution">
    <text evidence="5">The sequence shown here is derived from an EMBL/GenBank/DDBJ whole genome shotgun (WGS) entry which is preliminary data.</text>
</comment>
<dbReference type="Gene3D" id="3.20.20.60">
    <property type="entry name" value="Phosphoenolpyruvate-binding domains"/>
    <property type="match status" value="1"/>
</dbReference>
<accession>A0ABD5Q6B0</accession>
<dbReference type="InterPro" id="IPR050251">
    <property type="entry name" value="HpcH-HpaI_aldolase"/>
</dbReference>
<keyword evidence="2" id="KW-0479">Metal-binding</keyword>